<dbReference type="Proteomes" id="UP001319180">
    <property type="component" value="Unassembled WGS sequence"/>
</dbReference>
<evidence type="ECO:0000313" key="3">
    <source>
        <dbReference type="Proteomes" id="UP001319180"/>
    </source>
</evidence>
<dbReference type="RefSeq" id="WP_254092307.1">
    <property type="nucleotide sequence ID" value="NZ_JAHESC010000035.1"/>
</dbReference>
<keyword evidence="1" id="KW-0472">Membrane</keyword>
<gene>
    <name evidence="2" type="ORF">KK078_21125</name>
</gene>
<evidence type="ECO:0000313" key="2">
    <source>
        <dbReference type="EMBL" id="MBT1689082.1"/>
    </source>
</evidence>
<keyword evidence="3" id="KW-1185">Reference proteome</keyword>
<comment type="caution">
    <text evidence="2">The sequence shown here is derived from an EMBL/GenBank/DDBJ whole genome shotgun (WGS) entry which is preliminary data.</text>
</comment>
<organism evidence="2 3">
    <name type="scientific">Dawidia soli</name>
    <dbReference type="NCBI Taxonomy" id="2782352"/>
    <lineage>
        <taxon>Bacteria</taxon>
        <taxon>Pseudomonadati</taxon>
        <taxon>Bacteroidota</taxon>
        <taxon>Cytophagia</taxon>
        <taxon>Cytophagales</taxon>
        <taxon>Chryseotaleaceae</taxon>
        <taxon>Dawidia</taxon>
    </lineage>
</organism>
<keyword evidence="1" id="KW-1133">Transmembrane helix</keyword>
<dbReference type="AlphaFoldDB" id="A0AAP2DGR6"/>
<feature type="transmembrane region" description="Helical" evidence="1">
    <location>
        <begin position="36"/>
        <end position="62"/>
    </location>
</feature>
<sequence>MKPAFLISFFMIVVSSMVFGFVYTTWTEFVNANPAFFAIGLVSILTVGMCGMIISMMTGPALEAQQVTRDR</sequence>
<dbReference type="EMBL" id="JAHESC010000035">
    <property type="protein sequence ID" value="MBT1689082.1"/>
    <property type="molecule type" value="Genomic_DNA"/>
</dbReference>
<evidence type="ECO:0000256" key="1">
    <source>
        <dbReference type="SAM" id="Phobius"/>
    </source>
</evidence>
<proteinExistence type="predicted"/>
<protein>
    <submittedName>
        <fullName evidence="2">Uncharacterized protein</fullName>
    </submittedName>
</protein>
<keyword evidence="1" id="KW-0812">Transmembrane</keyword>
<reference evidence="2 3" key="1">
    <citation type="submission" date="2021-05" db="EMBL/GenBank/DDBJ databases">
        <title>A Polyphasic approach of four new species of the genus Ohtaekwangia: Ohtaekwangia histidinii sp. nov., Ohtaekwangia cretensis sp. nov., Ohtaekwangia indiensis sp. nov., Ohtaekwangia reichenbachii sp. nov. from diverse environment.</title>
        <authorList>
            <person name="Octaviana S."/>
        </authorList>
    </citation>
    <scope>NUCLEOTIDE SEQUENCE [LARGE SCALE GENOMIC DNA]</scope>
    <source>
        <strain evidence="2 3">PWU37</strain>
    </source>
</reference>
<name>A0AAP2DGR6_9BACT</name>
<accession>A0AAP2DGR6</accession>